<evidence type="ECO:0000256" key="9">
    <source>
        <dbReference type="ARBA" id="ARBA00022989"/>
    </source>
</evidence>
<evidence type="ECO:0000256" key="3">
    <source>
        <dbReference type="ARBA" id="ARBA00022448"/>
    </source>
</evidence>
<dbReference type="SMART" id="SM00382">
    <property type="entry name" value="AAA"/>
    <property type="match status" value="1"/>
</dbReference>
<dbReference type="SUPFAM" id="SSF90123">
    <property type="entry name" value="ABC transporter transmembrane region"/>
    <property type="match status" value="1"/>
</dbReference>
<evidence type="ECO:0000256" key="8">
    <source>
        <dbReference type="ARBA" id="ARBA00022840"/>
    </source>
</evidence>
<keyword evidence="10 11" id="KW-0472">Membrane</keyword>
<reference evidence="15" key="1">
    <citation type="submission" date="2016-10" db="EMBL/GenBank/DDBJ databases">
        <authorList>
            <person name="Varghese N."/>
            <person name="Submissions S."/>
        </authorList>
    </citation>
    <scope>NUCLEOTIDE SEQUENCE [LARGE SCALE GENOMIC DNA]</scope>
    <source>
        <strain evidence="15">CGMCC 1.11022</strain>
    </source>
</reference>
<dbReference type="InterPro" id="IPR017871">
    <property type="entry name" value="ABC_transporter-like_CS"/>
</dbReference>
<dbReference type="Gene3D" id="1.20.1560.10">
    <property type="entry name" value="ABC transporter type 1, transmembrane domain"/>
    <property type="match status" value="1"/>
</dbReference>
<evidence type="ECO:0000256" key="4">
    <source>
        <dbReference type="ARBA" id="ARBA00022475"/>
    </source>
</evidence>
<evidence type="ECO:0000313" key="15">
    <source>
        <dbReference type="Proteomes" id="UP000198894"/>
    </source>
</evidence>
<dbReference type="GO" id="GO:0005524">
    <property type="term" value="F:ATP binding"/>
    <property type="evidence" value="ECO:0007669"/>
    <property type="project" value="UniProtKB-KW"/>
</dbReference>
<evidence type="ECO:0000313" key="14">
    <source>
        <dbReference type="EMBL" id="SDK98347.1"/>
    </source>
</evidence>
<keyword evidence="3" id="KW-0813">Transport</keyword>
<keyword evidence="15" id="KW-1185">Reference proteome</keyword>
<protein>
    <submittedName>
        <fullName evidence="14">ATP-binding cassette, subfamily B, MsbA</fullName>
    </submittedName>
</protein>
<dbReference type="GO" id="GO:0140359">
    <property type="term" value="F:ABC-type transporter activity"/>
    <property type="evidence" value="ECO:0007669"/>
    <property type="project" value="InterPro"/>
</dbReference>
<keyword evidence="8 14" id="KW-0067">ATP-binding</keyword>
<dbReference type="PROSITE" id="PS50929">
    <property type="entry name" value="ABC_TM1F"/>
    <property type="match status" value="1"/>
</dbReference>
<evidence type="ECO:0000256" key="10">
    <source>
        <dbReference type="ARBA" id="ARBA00023136"/>
    </source>
</evidence>
<evidence type="ECO:0000256" key="6">
    <source>
        <dbReference type="ARBA" id="ARBA00022692"/>
    </source>
</evidence>
<evidence type="ECO:0000256" key="2">
    <source>
        <dbReference type="ARBA" id="ARBA00005417"/>
    </source>
</evidence>
<feature type="transmembrane region" description="Helical" evidence="11">
    <location>
        <begin position="91"/>
        <end position="118"/>
    </location>
</feature>
<comment type="subcellular location">
    <subcellularLocation>
        <location evidence="1">Cell membrane</location>
        <topology evidence="1">Multi-pass membrane protein</topology>
    </subcellularLocation>
</comment>
<dbReference type="InterPro" id="IPR003439">
    <property type="entry name" value="ABC_transporter-like_ATP-bd"/>
</dbReference>
<keyword evidence="9 11" id="KW-1133">Transmembrane helix</keyword>
<dbReference type="SUPFAM" id="SSF52540">
    <property type="entry name" value="P-loop containing nucleoside triphosphate hydrolases"/>
    <property type="match status" value="1"/>
</dbReference>
<dbReference type="GO" id="GO:0005886">
    <property type="term" value="C:plasma membrane"/>
    <property type="evidence" value="ECO:0007669"/>
    <property type="project" value="UniProtKB-SubCell"/>
</dbReference>
<dbReference type="EMBL" id="FNEE01000024">
    <property type="protein sequence ID" value="SDK98347.1"/>
    <property type="molecule type" value="Genomic_DNA"/>
</dbReference>
<evidence type="ECO:0000256" key="1">
    <source>
        <dbReference type="ARBA" id="ARBA00004651"/>
    </source>
</evidence>
<dbReference type="GO" id="GO:0034040">
    <property type="term" value="F:ATPase-coupled lipid transmembrane transporter activity"/>
    <property type="evidence" value="ECO:0007669"/>
    <property type="project" value="TreeGrafter"/>
</dbReference>
<feature type="domain" description="ABC transmembrane type-1" evidence="13">
    <location>
        <begin position="50"/>
        <end position="346"/>
    </location>
</feature>
<evidence type="ECO:0000256" key="7">
    <source>
        <dbReference type="ARBA" id="ARBA00022741"/>
    </source>
</evidence>
<name>A0A1G9GCJ6_9HYPH</name>
<proteinExistence type="inferred from homology"/>
<sequence length="633" mass="67806">MAAAMSHDVSQGRSVRVTSLSPEILGTQREIRSVRHLANMAEGHFWFLPIMAVLAVLSSLFEGISLALIIPLIDALQGGGGVQSKGPAIDLVLWVLSFVPVSSPLIAALVAIIGALILKNAISYLNVAVLCVFYGRLSHALRIGVFRSILNRPLAELERERVGRFLNVLTTETWRATDAINSLFTIVTSTSTIVVFLTLLFLLSWQLSAVALACTALIPPLVHLINMRVKRMSRVALAANEALAQQTWSSLNALRTIHICGRSVAEVLRFQKSSDLVRRRFLRMALISAGTAPVTEVLVSAAIAVIAVLVSNTGVGLGTLVGFLAILLRLQPRILALVSAQANLLSHHGSVVAVGEALAASRAPSTPDGGAPFTALRDGIQVRDLTLQYPGTSRPVLSDVSLTVKRGTMVAIVGPSGSGKSTLLDVLLGFQRPTRGAVLVDATPLSKIDLKSWRSRISVVDQDPYVFDDTIGANIRFGADGVSNAAVIEAARLARADEFIRHLPSGYDTVVGERGTQISGGQRQRIALARALVRDPEILLLDEATNALDRRTEDELQVFLKSFARSRTVIFVSHRIESVLHADLVVMLEDGRVVESGTPGSLIDSAGPFASLFAAQRSETVPEDIRGDREGAA</sequence>
<feature type="domain" description="ABC transporter" evidence="12">
    <location>
        <begin position="380"/>
        <end position="615"/>
    </location>
</feature>
<feature type="transmembrane region" description="Helical" evidence="11">
    <location>
        <begin position="45"/>
        <end position="70"/>
    </location>
</feature>
<dbReference type="Proteomes" id="UP000198894">
    <property type="component" value="Unassembled WGS sequence"/>
</dbReference>
<dbReference type="RefSeq" id="WP_139172698.1">
    <property type="nucleotide sequence ID" value="NZ_FNEE01000024.1"/>
</dbReference>
<dbReference type="Pfam" id="PF00664">
    <property type="entry name" value="ABC_membrane"/>
    <property type="match status" value="1"/>
</dbReference>
<dbReference type="PANTHER" id="PTHR24221:SF654">
    <property type="entry name" value="ATP-BINDING CASSETTE SUB-FAMILY B MEMBER 6"/>
    <property type="match status" value="1"/>
</dbReference>
<feature type="transmembrane region" description="Helical" evidence="11">
    <location>
        <begin position="183"/>
        <end position="203"/>
    </location>
</feature>
<keyword evidence="6 11" id="KW-0812">Transmembrane</keyword>
<dbReference type="InterPro" id="IPR036640">
    <property type="entry name" value="ABC1_TM_sf"/>
</dbReference>
<comment type="similarity">
    <text evidence="2">Belongs to the ABC transporter superfamily.</text>
</comment>
<dbReference type="FunFam" id="3.40.50.300:FF:000221">
    <property type="entry name" value="Multidrug ABC transporter ATP-binding protein"/>
    <property type="match status" value="1"/>
</dbReference>
<dbReference type="InterPro" id="IPR003593">
    <property type="entry name" value="AAA+_ATPase"/>
</dbReference>
<dbReference type="PROSITE" id="PS00211">
    <property type="entry name" value="ABC_TRANSPORTER_1"/>
    <property type="match status" value="1"/>
</dbReference>
<feature type="transmembrane region" description="Helical" evidence="11">
    <location>
        <begin position="313"/>
        <end position="330"/>
    </location>
</feature>
<gene>
    <name evidence="14" type="ORF">SAMN05428953_12448</name>
</gene>
<dbReference type="Gene3D" id="3.40.50.300">
    <property type="entry name" value="P-loop containing nucleotide triphosphate hydrolases"/>
    <property type="match status" value="1"/>
</dbReference>
<dbReference type="AlphaFoldDB" id="A0A1G9GCJ6"/>
<feature type="transmembrane region" description="Helical" evidence="11">
    <location>
        <begin position="124"/>
        <end position="145"/>
    </location>
</feature>
<dbReference type="PROSITE" id="PS50893">
    <property type="entry name" value="ABC_TRANSPORTER_2"/>
    <property type="match status" value="1"/>
</dbReference>
<evidence type="ECO:0000256" key="5">
    <source>
        <dbReference type="ARBA" id="ARBA00022597"/>
    </source>
</evidence>
<dbReference type="GO" id="GO:0016887">
    <property type="term" value="F:ATP hydrolysis activity"/>
    <property type="evidence" value="ECO:0007669"/>
    <property type="project" value="InterPro"/>
</dbReference>
<evidence type="ECO:0000259" key="12">
    <source>
        <dbReference type="PROSITE" id="PS50893"/>
    </source>
</evidence>
<dbReference type="InterPro" id="IPR011527">
    <property type="entry name" value="ABC1_TM_dom"/>
</dbReference>
<dbReference type="InterPro" id="IPR027417">
    <property type="entry name" value="P-loop_NTPase"/>
</dbReference>
<dbReference type="PANTHER" id="PTHR24221">
    <property type="entry name" value="ATP-BINDING CASSETTE SUB-FAMILY B"/>
    <property type="match status" value="1"/>
</dbReference>
<keyword evidence="4" id="KW-1003">Cell membrane</keyword>
<keyword evidence="7" id="KW-0547">Nucleotide-binding</keyword>
<dbReference type="InterPro" id="IPR039421">
    <property type="entry name" value="Type_1_exporter"/>
</dbReference>
<feature type="transmembrane region" description="Helical" evidence="11">
    <location>
        <begin position="209"/>
        <end position="227"/>
    </location>
</feature>
<evidence type="ECO:0000259" key="13">
    <source>
        <dbReference type="PROSITE" id="PS50929"/>
    </source>
</evidence>
<organism evidence="14 15">
    <name type="scientific">Mesorhizobium muleiense</name>
    <dbReference type="NCBI Taxonomy" id="1004279"/>
    <lineage>
        <taxon>Bacteria</taxon>
        <taxon>Pseudomonadati</taxon>
        <taxon>Pseudomonadota</taxon>
        <taxon>Alphaproteobacteria</taxon>
        <taxon>Hyphomicrobiales</taxon>
        <taxon>Phyllobacteriaceae</taxon>
        <taxon>Mesorhizobium</taxon>
    </lineage>
</organism>
<dbReference type="Pfam" id="PF00005">
    <property type="entry name" value="ABC_tran"/>
    <property type="match status" value="1"/>
</dbReference>
<keyword evidence="5" id="KW-0762">Sugar transport</keyword>
<evidence type="ECO:0000256" key="11">
    <source>
        <dbReference type="SAM" id="Phobius"/>
    </source>
</evidence>
<accession>A0A1G9GCJ6</accession>